<gene>
    <name evidence="2" type="ORF">FD41_GL001124</name>
</gene>
<dbReference type="OrthoDB" id="2329976at2"/>
<feature type="compositionally biased region" description="Polar residues" evidence="1">
    <location>
        <begin position="364"/>
        <end position="389"/>
    </location>
</feature>
<dbReference type="Proteomes" id="UP000051966">
    <property type="component" value="Unassembled WGS sequence"/>
</dbReference>
<protein>
    <submittedName>
        <fullName evidence="2">Uncharacterized protein</fullName>
    </submittedName>
</protein>
<dbReference type="PATRIC" id="fig|1423743.5.peg.1160"/>
<proteinExistence type="predicted"/>
<name>A0A0R1W2W7_9LACO</name>
<evidence type="ECO:0000313" key="3">
    <source>
        <dbReference type="Proteomes" id="UP000051966"/>
    </source>
</evidence>
<evidence type="ECO:0000313" key="2">
    <source>
        <dbReference type="EMBL" id="KRM11949.1"/>
    </source>
</evidence>
<feature type="region of interest" description="Disordered" evidence="1">
    <location>
        <begin position="363"/>
        <end position="389"/>
    </location>
</feature>
<keyword evidence="3" id="KW-1185">Reference proteome</keyword>
<dbReference type="SUPFAM" id="SSF69349">
    <property type="entry name" value="Phage fibre proteins"/>
    <property type="match status" value="1"/>
</dbReference>
<organism evidence="2 3">
    <name type="scientific">Lentilactobacillus farraginis DSM 18382 = JCM 14108</name>
    <dbReference type="NCBI Taxonomy" id="1423743"/>
    <lineage>
        <taxon>Bacteria</taxon>
        <taxon>Bacillati</taxon>
        <taxon>Bacillota</taxon>
        <taxon>Bacilli</taxon>
        <taxon>Lactobacillales</taxon>
        <taxon>Lactobacillaceae</taxon>
        <taxon>Lentilactobacillus</taxon>
    </lineage>
</organism>
<evidence type="ECO:0000256" key="1">
    <source>
        <dbReference type="SAM" id="MobiDB-lite"/>
    </source>
</evidence>
<accession>A0A0R1W2W7</accession>
<sequence length="389" mass="41976">MAYDLAKMTNNGNVLLAKIISDKSSLSIDKIEVSDTQLSSSTDITTMTSINNVVQTIQANGFDSTDSTLVISSVLDNTDVKNDYKAWVFGIWGSDSTNGTSQLIAVATSTNLPDTIPAFSGSTPVSYMYKFNIGFSDADKVIFNTSNDGYSLNSSVVHLVGNETIDGLKTFNQDPVDKDGNDYGLAKDIDTKVTDNRDGTITVNSQTYVPADDSKVVHRSGDEEVTGIKTFDTAPVNKSDGKLYITATAQQPQDSKETADAQDGSTAWVRLPKGTEGLPDANNGYMVRTINDGADLVQLAVTEAIPDTIYQRTYPSGQHWTNWHAVRSVPDDVAKLDQDANFTGKLQKNGKDVATLDKVGSMIKPSSANTQDSALSDSKNDTSSYFTWE</sequence>
<dbReference type="Gene3D" id="6.10.140.2190">
    <property type="match status" value="2"/>
</dbReference>
<comment type="caution">
    <text evidence="2">The sequence shown here is derived from an EMBL/GenBank/DDBJ whole genome shotgun (WGS) entry which is preliminary data.</text>
</comment>
<dbReference type="EMBL" id="AZFY01000017">
    <property type="protein sequence ID" value="KRM11949.1"/>
    <property type="molecule type" value="Genomic_DNA"/>
</dbReference>
<dbReference type="RefSeq" id="WP_056983494.1">
    <property type="nucleotide sequence ID" value="NZ_AZFY01000017.1"/>
</dbReference>
<dbReference type="AlphaFoldDB" id="A0A0R1W2W7"/>
<reference evidence="2 3" key="1">
    <citation type="journal article" date="2015" name="Genome Announc.">
        <title>Expanding the biotechnology potential of lactobacilli through comparative genomics of 213 strains and associated genera.</title>
        <authorList>
            <person name="Sun Z."/>
            <person name="Harris H.M."/>
            <person name="McCann A."/>
            <person name="Guo C."/>
            <person name="Argimon S."/>
            <person name="Zhang W."/>
            <person name="Yang X."/>
            <person name="Jeffery I.B."/>
            <person name="Cooney J.C."/>
            <person name="Kagawa T.F."/>
            <person name="Liu W."/>
            <person name="Song Y."/>
            <person name="Salvetti E."/>
            <person name="Wrobel A."/>
            <person name="Rasinkangas P."/>
            <person name="Parkhill J."/>
            <person name="Rea M.C."/>
            <person name="O'Sullivan O."/>
            <person name="Ritari J."/>
            <person name="Douillard F.P."/>
            <person name="Paul Ross R."/>
            <person name="Yang R."/>
            <person name="Briner A.E."/>
            <person name="Felis G.E."/>
            <person name="de Vos W.M."/>
            <person name="Barrangou R."/>
            <person name="Klaenhammer T.R."/>
            <person name="Caufield P.W."/>
            <person name="Cui Y."/>
            <person name="Zhang H."/>
            <person name="O'Toole P.W."/>
        </authorList>
    </citation>
    <scope>NUCLEOTIDE SEQUENCE [LARGE SCALE GENOMIC DNA]</scope>
    <source>
        <strain evidence="2 3">DSM 18382</strain>
    </source>
</reference>